<keyword evidence="1" id="KW-0805">Transcription regulation</keyword>
<gene>
    <name evidence="5" type="ORF">E1269_13815</name>
</gene>
<dbReference type="OrthoDB" id="7989071at2"/>
<name>A0A4R5DA54_9ACTN</name>
<dbReference type="PRINTS" id="PR00035">
    <property type="entry name" value="HTHGNTR"/>
</dbReference>
<feature type="domain" description="HTH gntR-type" evidence="4">
    <location>
        <begin position="17"/>
        <end position="85"/>
    </location>
</feature>
<comment type="caution">
    <text evidence="5">The sequence shown here is derived from an EMBL/GenBank/DDBJ whole genome shotgun (WGS) entry which is preliminary data.</text>
</comment>
<dbReference type="InterPro" id="IPR000524">
    <property type="entry name" value="Tscrpt_reg_HTH_GntR"/>
</dbReference>
<evidence type="ECO:0000256" key="1">
    <source>
        <dbReference type="ARBA" id="ARBA00023015"/>
    </source>
</evidence>
<evidence type="ECO:0000256" key="2">
    <source>
        <dbReference type="ARBA" id="ARBA00023125"/>
    </source>
</evidence>
<evidence type="ECO:0000256" key="3">
    <source>
        <dbReference type="ARBA" id="ARBA00023163"/>
    </source>
</evidence>
<sequence>MTTSDEPTSIYASVERMRTTDAVVAQLQDLIIGSKLKAGDALPAERELAQQLAVSRNVLREALGVLGSKGLVEVVPGRGTFVALPSPAHLTEALDLLLAIGHVQLLELADARLAIEPTLAAMAAEHITDDRAKELRVCMAALESADTAQAHVEADIRFHATIARMSGNHVLEAMVNAVRDSVIRSMLLGLKEPRAVDDSDDHHRRVCDAVVSGDVEGANQAMAEHLRYVREYVVRHLS</sequence>
<dbReference type="SMART" id="SM00345">
    <property type="entry name" value="HTH_GNTR"/>
    <property type="match status" value="1"/>
</dbReference>
<dbReference type="RefSeq" id="WP_131895392.1">
    <property type="nucleotide sequence ID" value="NZ_SMKZ01000017.1"/>
</dbReference>
<dbReference type="Gene3D" id="1.10.10.10">
    <property type="entry name" value="Winged helix-like DNA-binding domain superfamily/Winged helix DNA-binding domain"/>
    <property type="match status" value="1"/>
</dbReference>
<dbReference type="SMART" id="SM00895">
    <property type="entry name" value="FCD"/>
    <property type="match status" value="1"/>
</dbReference>
<dbReference type="Pfam" id="PF00392">
    <property type="entry name" value="GntR"/>
    <property type="match status" value="1"/>
</dbReference>
<keyword evidence="6" id="KW-1185">Reference proteome</keyword>
<dbReference type="Gene3D" id="1.20.120.530">
    <property type="entry name" value="GntR ligand-binding domain-like"/>
    <property type="match status" value="1"/>
</dbReference>
<proteinExistence type="predicted"/>
<dbReference type="PANTHER" id="PTHR43537">
    <property type="entry name" value="TRANSCRIPTIONAL REGULATOR, GNTR FAMILY"/>
    <property type="match status" value="1"/>
</dbReference>
<dbReference type="PANTHER" id="PTHR43537:SF5">
    <property type="entry name" value="UXU OPERON TRANSCRIPTIONAL REGULATOR"/>
    <property type="match status" value="1"/>
</dbReference>
<keyword evidence="2" id="KW-0238">DNA-binding</keyword>
<dbReference type="AlphaFoldDB" id="A0A4R5DA54"/>
<reference evidence="5 6" key="1">
    <citation type="submission" date="2019-03" db="EMBL/GenBank/DDBJ databases">
        <title>Draft genome sequences of novel Actinobacteria.</title>
        <authorList>
            <person name="Sahin N."/>
            <person name="Ay H."/>
            <person name="Saygin H."/>
        </authorList>
    </citation>
    <scope>NUCLEOTIDE SEQUENCE [LARGE SCALE GENOMIC DNA]</scope>
    <source>
        <strain evidence="5 6">5K138</strain>
    </source>
</reference>
<evidence type="ECO:0000259" key="4">
    <source>
        <dbReference type="PROSITE" id="PS50949"/>
    </source>
</evidence>
<dbReference type="InterPro" id="IPR036388">
    <property type="entry name" value="WH-like_DNA-bd_sf"/>
</dbReference>
<dbReference type="Pfam" id="PF07729">
    <property type="entry name" value="FCD"/>
    <property type="match status" value="1"/>
</dbReference>
<dbReference type="GO" id="GO:0003677">
    <property type="term" value="F:DNA binding"/>
    <property type="evidence" value="ECO:0007669"/>
    <property type="project" value="UniProtKB-KW"/>
</dbReference>
<dbReference type="SUPFAM" id="SSF48008">
    <property type="entry name" value="GntR ligand-binding domain-like"/>
    <property type="match status" value="1"/>
</dbReference>
<evidence type="ECO:0000313" key="6">
    <source>
        <dbReference type="Proteomes" id="UP000294739"/>
    </source>
</evidence>
<organism evidence="5 6">
    <name type="scientific">Jiangella asiatica</name>
    <dbReference type="NCBI Taxonomy" id="2530372"/>
    <lineage>
        <taxon>Bacteria</taxon>
        <taxon>Bacillati</taxon>
        <taxon>Actinomycetota</taxon>
        <taxon>Actinomycetes</taxon>
        <taxon>Jiangellales</taxon>
        <taxon>Jiangellaceae</taxon>
        <taxon>Jiangella</taxon>
    </lineage>
</organism>
<dbReference type="Proteomes" id="UP000294739">
    <property type="component" value="Unassembled WGS sequence"/>
</dbReference>
<dbReference type="GO" id="GO:0003700">
    <property type="term" value="F:DNA-binding transcription factor activity"/>
    <property type="evidence" value="ECO:0007669"/>
    <property type="project" value="InterPro"/>
</dbReference>
<dbReference type="CDD" id="cd07377">
    <property type="entry name" value="WHTH_GntR"/>
    <property type="match status" value="1"/>
</dbReference>
<dbReference type="InterPro" id="IPR011711">
    <property type="entry name" value="GntR_C"/>
</dbReference>
<keyword evidence="3" id="KW-0804">Transcription</keyword>
<dbReference type="InterPro" id="IPR008920">
    <property type="entry name" value="TF_FadR/GntR_C"/>
</dbReference>
<evidence type="ECO:0000313" key="5">
    <source>
        <dbReference type="EMBL" id="TDE09697.1"/>
    </source>
</evidence>
<dbReference type="InParanoid" id="A0A4R5DA54"/>
<dbReference type="InterPro" id="IPR036390">
    <property type="entry name" value="WH_DNA-bd_sf"/>
</dbReference>
<accession>A0A4R5DA54</accession>
<dbReference type="FunCoup" id="A0A4R5DA54">
    <property type="interactions" value="19"/>
</dbReference>
<dbReference type="SUPFAM" id="SSF46785">
    <property type="entry name" value="Winged helix' DNA-binding domain"/>
    <property type="match status" value="1"/>
</dbReference>
<protein>
    <submittedName>
        <fullName evidence="5">FadR family transcriptional regulator</fullName>
    </submittedName>
</protein>
<dbReference type="PROSITE" id="PS50949">
    <property type="entry name" value="HTH_GNTR"/>
    <property type="match status" value="1"/>
</dbReference>
<dbReference type="EMBL" id="SMKZ01000017">
    <property type="protein sequence ID" value="TDE09697.1"/>
    <property type="molecule type" value="Genomic_DNA"/>
</dbReference>